<dbReference type="Pfam" id="PF00392">
    <property type="entry name" value="GntR"/>
    <property type="match status" value="1"/>
</dbReference>
<name>A0A5S9M7D3_BACIA</name>
<dbReference type="InterPro" id="IPR000524">
    <property type="entry name" value="Tscrpt_reg_HTH_GntR"/>
</dbReference>
<dbReference type="InterPro" id="IPR036388">
    <property type="entry name" value="WH-like_DNA-bd_sf"/>
</dbReference>
<protein>
    <recommendedName>
        <fullName evidence="4">HTH gntR-type domain-containing protein</fullName>
    </recommendedName>
</protein>
<dbReference type="AlphaFoldDB" id="A0A5S9M7D3"/>
<dbReference type="PROSITE" id="PS50949">
    <property type="entry name" value="HTH_GNTR"/>
    <property type="match status" value="1"/>
</dbReference>
<dbReference type="EMBL" id="AP021906">
    <property type="protein sequence ID" value="BBP87839.1"/>
    <property type="molecule type" value="Genomic_DNA"/>
</dbReference>
<evidence type="ECO:0000256" key="2">
    <source>
        <dbReference type="ARBA" id="ARBA00023125"/>
    </source>
</evidence>
<dbReference type="CDD" id="cd07377">
    <property type="entry name" value="WHTH_GntR"/>
    <property type="match status" value="1"/>
</dbReference>
<evidence type="ECO:0000259" key="4">
    <source>
        <dbReference type="PROSITE" id="PS50949"/>
    </source>
</evidence>
<keyword evidence="2" id="KW-0238">DNA-binding</keyword>
<dbReference type="Proteomes" id="UP000464658">
    <property type="component" value="Chromosome"/>
</dbReference>
<sequence>MKENKFRVIYDQLARRIEQGEWQDKGILPSEHELSIMYDTSRETVRKALNILVQNGYIQKIRGKGSVLLNREKMQFPVSGLVSFKELSQTLGRKDGHNSS</sequence>
<dbReference type="InterPro" id="IPR036390">
    <property type="entry name" value="WH_DNA-bd_sf"/>
</dbReference>
<proteinExistence type="predicted"/>
<dbReference type="Gene3D" id="1.10.10.10">
    <property type="entry name" value="Winged helix-like DNA-binding domain superfamily/Winged helix DNA-binding domain"/>
    <property type="match status" value="1"/>
</dbReference>
<dbReference type="SMART" id="SM00345">
    <property type="entry name" value="HTH_GNTR"/>
    <property type="match status" value="1"/>
</dbReference>
<dbReference type="PRINTS" id="PR00035">
    <property type="entry name" value="HTHGNTR"/>
</dbReference>
<accession>A0A5S9M7D3</accession>
<reference evidence="5 6" key="1">
    <citation type="submission" date="2019-12" db="EMBL/GenBank/DDBJ databases">
        <title>Full genome sequence of a Bacillus safensis strain isolated from commercially available natto in Indonesia.</title>
        <authorList>
            <person name="Yoshida M."/>
            <person name="Uomi M."/>
            <person name="Waturangi D."/>
            <person name="Ekaputri J.J."/>
            <person name="Setiamarga D.H.E."/>
        </authorList>
    </citation>
    <scope>NUCLEOTIDE SEQUENCE [LARGE SCALE GENOMIC DNA]</scope>
    <source>
        <strain evidence="5 6">IDN1</strain>
    </source>
</reference>
<dbReference type="GO" id="GO:0003677">
    <property type="term" value="F:DNA binding"/>
    <property type="evidence" value="ECO:0007669"/>
    <property type="project" value="UniProtKB-KW"/>
</dbReference>
<evidence type="ECO:0000256" key="1">
    <source>
        <dbReference type="ARBA" id="ARBA00023015"/>
    </source>
</evidence>
<dbReference type="InterPro" id="IPR050679">
    <property type="entry name" value="Bact_HTH_transcr_reg"/>
</dbReference>
<evidence type="ECO:0000313" key="6">
    <source>
        <dbReference type="Proteomes" id="UP000464658"/>
    </source>
</evidence>
<dbReference type="PANTHER" id="PTHR44846">
    <property type="entry name" value="MANNOSYL-D-GLYCERATE TRANSPORT/METABOLISM SYSTEM REPRESSOR MNGR-RELATED"/>
    <property type="match status" value="1"/>
</dbReference>
<evidence type="ECO:0000313" key="5">
    <source>
        <dbReference type="EMBL" id="BBP87839.1"/>
    </source>
</evidence>
<keyword evidence="1" id="KW-0805">Transcription regulation</keyword>
<dbReference type="PANTHER" id="PTHR44846:SF12">
    <property type="entry name" value="HTH-TYPE TRANSCRIPTIONAL REGULATOR TRER"/>
    <property type="match status" value="1"/>
</dbReference>
<dbReference type="GO" id="GO:0003700">
    <property type="term" value="F:DNA-binding transcription factor activity"/>
    <property type="evidence" value="ECO:0007669"/>
    <property type="project" value="InterPro"/>
</dbReference>
<gene>
    <name evidence="5" type="ORF">BsIDN1_14570</name>
</gene>
<organism evidence="5 6">
    <name type="scientific">Bacillus safensis</name>
    <dbReference type="NCBI Taxonomy" id="561879"/>
    <lineage>
        <taxon>Bacteria</taxon>
        <taxon>Bacillati</taxon>
        <taxon>Bacillota</taxon>
        <taxon>Bacilli</taxon>
        <taxon>Bacillales</taxon>
        <taxon>Bacillaceae</taxon>
        <taxon>Bacillus</taxon>
    </lineage>
</organism>
<keyword evidence="3" id="KW-0804">Transcription</keyword>
<dbReference type="GO" id="GO:0045892">
    <property type="term" value="P:negative regulation of DNA-templated transcription"/>
    <property type="evidence" value="ECO:0007669"/>
    <property type="project" value="TreeGrafter"/>
</dbReference>
<dbReference type="SUPFAM" id="SSF46785">
    <property type="entry name" value="Winged helix' DNA-binding domain"/>
    <property type="match status" value="1"/>
</dbReference>
<evidence type="ECO:0000256" key="3">
    <source>
        <dbReference type="ARBA" id="ARBA00023163"/>
    </source>
</evidence>
<feature type="domain" description="HTH gntR-type" evidence="4">
    <location>
        <begin position="3"/>
        <end position="71"/>
    </location>
</feature>